<dbReference type="AlphaFoldDB" id="A0AAD4NVX4"/>
<evidence type="ECO:0000313" key="1">
    <source>
        <dbReference type="EMBL" id="KAG9196418.1"/>
    </source>
</evidence>
<dbReference type="InterPro" id="IPR027417">
    <property type="entry name" value="P-loop_NTPase"/>
</dbReference>
<protein>
    <submittedName>
        <fullName evidence="1">Uncharacterized protein</fullName>
    </submittedName>
</protein>
<dbReference type="SUPFAM" id="SSF52540">
    <property type="entry name" value="P-loop containing nucleoside triphosphate hydrolases"/>
    <property type="match status" value="1"/>
</dbReference>
<dbReference type="Proteomes" id="UP001199106">
    <property type="component" value="Unassembled WGS sequence"/>
</dbReference>
<dbReference type="EMBL" id="JAANER010000001">
    <property type="protein sequence ID" value="KAG9196418.1"/>
    <property type="molecule type" value="Genomic_DNA"/>
</dbReference>
<organism evidence="1 2">
    <name type="scientific">Alternaria panax</name>
    <dbReference type="NCBI Taxonomy" id="48097"/>
    <lineage>
        <taxon>Eukaryota</taxon>
        <taxon>Fungi</taxon>
        <taxon>Dikarya</taxon>
        <taxon>Ascomycota</taxon>
        <taxon>Pezizomycotina</taxon>
        <taxon>Dothideomycetes</taxon>
        <taxon>Pleosporomycetidae</taxon>
        <taxon>Pleosporales</taxon>
        <taxon>Pleosporineae</taxon>
        <taxon>Pleosporaceae</taxon>
        <taxon>Alternaria</taxon>
        <taxon>Alternaria sect. Panax</taxon>
    </lineage>
</organism>
<name>A0AAD4NVX4_9PLEO</name>
<comment type="caution">
    <text evidence="1">The sequence shown here is derived from an EMBL/GenBank/DDBJ whole genome shotgun (WGS) entry which is preliminary data.</text>
</comment>
<evidence type="ECO:0000313" key="2">
    <source>
        <dbReference type="Proteomes" id="UP001199106"/>
    </source>
</evidence>
<proteinExistence type="predicted"/>
<gene>
    <name evidence="1" type="ORF">G6011_01539</name>
</gene>
<keyword evidence="2" id="KW-1185">Reference proteome</keyword>
<accession>A0AAD4NVX4</accession>
<sequence>MRFDDGQERSIYPDCAVNELGDTSPFSLLSRAQISLMAGYAVTVHKAQGMTMDKVKVNSRKAFEPSQ</sequence>
<reference evidence="1" key="1">
    <citation type="submission" date="2021-07" db="EMBL/GenBank/DDBJ databases">
        <title>Genome Resource of American Ginseng Black Spot Pathogen Alternaria panax.</title>
        <authorList>
            <person name="Qiu C."/>
            <person name="Wang W."/>
            <person name="Liu Z."/>
        </authorList>
    </citation>
    <scope>NUCLEOTIDE SEQUENCE</scope>
    <source>
        <strain evidence="1">BNCC115425</strain>
    </source>
</reference>